<dbReference type="Proteomes" id="UP000609121">
    <property type="component" value="Unassembled WGS sequence"/>
</dbReference>
<evidence type="ECO:0000313" key="2">
    <source>
        <dbReference type="EMBL" id="MBE3638484.1"/>
    </source>
</evidence>
<gene>
    <name evidence="2" type="ORF">ICN82_09745</name>
</gene>
<keyword evidence="1" id="KW-1133">Transmembrane helix</keyword>
<dbReference type="RefSeq" id="WP_193182109.1">
    <property type="nucleotide sequence ID" value="NZ_JACVXA010000023.1"/>
</dbReference>
<dbReference type="AlphaFoldDB" id="A0A8J6Z637"/>
<accession>A0A8J6Z637</accession>
<feature type="transmembrane region" description="Helical" evidence="1">
    <location>
        <begin position="100"/>
        <end position="120"/>
    </location>
</feature>
<evidence type="ECO:0000313" key="3">
    <source>
        <dbReference type="Proteomes" id="UP000609121"/>
    </source>
</evidence>
<sequence>MPPSPFELISTAAFSNLWYWVTVALLWARVAQAPMGIPLDQCDRALAAGDEAGAAALLRAGVARALAPSRRARLWMVGLWACALTLLLGLAALGSELAQALFLLAAPLALAQGMILGTAMRMASATGEPPALAVLVRRLRIRLQLLALASIFVSAVFGMNQVLARAYF</sequence>
<comment type="caution">
    <text evidence="2">The sequence shown here is derived from an EMBL/GenBank/DDBJ whole genome shotgun (WGS) entry which is preliminary data.</text>
</comment>
<keyword evidence="1" id="KW-0812">Transmembrane</keyword>
<evidence type="ECO:0000256" key="1">
    <source>
        <dbReference type="SAM" id="Phobius"/>
    </source>
</evidence>
<dbReference type="EMBL" id="JACVXA010000023">
    <property type="protein sequence ID" value="MBE3638484.1"/>
    <property type="molecule type" value="Genomic_DNA"/>
</dbReference>
<organism evidence="2 3">
    <name type="scientific">Mangrovicoccus algicola</name>
    <dbReference type="NCBI Taxonomy" id="2771008"/>
    <lineage>
        <taxon>Bacteria</taxon>
        <taxon>Pseudomonadati</taxon>
        <taxon>Pseudomonadota</taxon>
        <taxon>Alphaproteobacteria</taxon>
        <taxon>Rhodobacterales</taxon>
        <taxon>Paracoccaceae</taxon>
        <taxon>Mangrovicoccus</taxon>
    </lineage>
</organism>
<protein>
    <submittedName>
        <fullName evidence="2">Component of SufBCD complex</fullName>
    </submittedName>
</protein>
<feature type="transmembrane region" description="Helical" evidence="1">
    <location>
        <begin position="141"/>
        <end position="163"/>
    </location>
</feature>
<keyword evidence="3" id="KW-1185">Reference proteome</keyword>
<name>A0A8J6Z637_9RHOB</name>
<reference evidence="2" key="1">
    <citation type="submission" date="2020-09" db="EMBL/GenBank/DDBJ databases">
        <title>A novel bacterium of genus Mangrovicoccus, isolated from South China Sea.</title>
        <authorList>
            <person name="Huang H."/>
            <person name="Mo K."/>
            <person name="Hu Y."/>
        </authorList>
    </citation>
    <scope>NUCLEOTIDE SEQUENCE</scope>
    <source>
        <strain evidence="2">HB182678</strain>
    </source>
</reference>
<feature type="transmembrane region" description="Helical" evidence="1">
    <location>
        <begin position="6"/>
        <end position="28"/>
    </location>
</feature>
<feature type="transmembrane region" description="Helical" evidence="1">
    <location>
        <begin position="74"/>
        <end position="94"/>
    </location>
</feature>
<proteinExistence type="predicted"/>
<keyword evidence="1" id="KW-0472">Membrane</keyword>